<dbReference type="AlphaFoldDB" id="A0A5R9KZB5"/>
<keyword evidence="1" id="KW-0472">Membrane</keyword>
<dbReference type="Proteomes" id="UP000306402">
    <property type="component" value="Unassembled WGS sequence"/>
</dbReference>
<organism evidence="2 3">
    <name type="scientific">Dyadobacter luticola</name>
    <dbReference type="NCBI Taxonomy" id="1979387"/>
    <lineage>
        <taxon>Bacteria</taxon>
        <taxon>Pseudomonadati</taxon>
        <taxon>Bacteroidota</taxon>
        <taxon>Cytophagia</taxon>
        <taxon>Cytophagales</taxon>
        <taxon>Spirosomataceae</taxon>
        <taxon>Dyadobacter</taxon>
    </lineage>
</organism>
<accession>A0A5R9KZB5</accession>
<reference evidence="2 3" key="1">
    <citation type="submission" date="2019-05" db="EMBL/GenBank/DDBJ databases">
        <authorList>
            <person name="Qu J.-H."/>
        </authorList>
    </citation>
    <scope>NUCLEOTIDE SEQUENCE [LARGE SCALE GENOMIC DNA]</scope>
    <source>
        <strain evidence="2 3">T17</strain>
    </source>
</reference>
<evidence type="ECO:0000313" key="2">
    <source>
        <dbReference type="EMBL" id="TLV01445.1"/>
    </source>
</evidence>
<proteinExistence type="predicted"/>
<gene>
    <name evidence="2" type="ORF">FEN17_18625</name>
</gene>
<protein>
    <submittedName>
        <fullName evidence="2">Uncharacterized protein</fullName>
    </submittedName>
</protein>
<name>A0A5R9KZB5_9BACT</name>
<feature type="transmembrane region" description="Helical" evidence="1">
    <location>
        <begin position="7"/>
        <end position="24"/>
    </location>
</feature>
<dbReference type="EMBL" id="VCEJ01000004">
    <property type="protein sequence ID" value="TLV01445.1"/>
    <property type="molecule type" value="Genomic_DNA"/>
</dbReference>
<dbReference type="OrthoDB" id="1259717at2"/>
<sequence length="228" mass="25511">MKSPGSYRYAMLLLLLVAGVFWYIQKPAPPEPNHPHEIHSPFNAETSQLSGKVLEFGSNERGDIDKILFENDGQKTWLHFPPHAAARIRELDLLNKKVSIEIGKREGPAGEDMPELVAISITNSTEKLLLHEIHPPRPSQGKEVNITGSTFIESPKNHGPEQSFLLSGKLILLPPHMAQTLFPILRNAKHILVKGYERDSLDGFVNISGQQVVRPYEITIDSATYLIQ</sequence>
<keyword evidence="3" id="KW-1185">Reference proteome</keyword>
<keyword evidence="1" id="KW-1133">Transmembrane helix</keyword>
<evidence type="ECO:0000313" key="3">
    <source>
        <dbReference type="Proteomes" id="UP000306402"/>
    </source>
</evidence>
<comment type="caution">
    <text evidence="2">The sequence shown here is derived from an EMBL/GenBank/DDBJ whole genome shotgun (WGS) entry which is preliminary data.</text>
</comment>
<keyword evidence="1" id="KW-0812">Transmembrane</keyword>
<evidence type="ECO:0000256" key="1">
    <source>
        <dbReference type="SAM" id="Phobius"/>
    </source>
</evidence>